<organism evidence="1 2">
    <name type="scientific">Candidatus Jidaibacter acanthamoebae</name>
    <dbReference type="NCBI Taxonomy" id="86105"/>
    <lineage>
        <taxon>Bacteria</taxon>
        <taxon>Pseudomonadati</taxon>
        <taxon>Pseudomonadota</taxon>
        <taxon>Alphaproteobacteria</taxon>
        <taxon>Rickettsiales</taxon>
        <taxon>Candidatus Midichloriaceae</taxon>
        <taxon>Candidatus Jidaibacter</taxon>
    </lineage>
</organism>
<dbReference type="Proteomes" id="UP000031258">
    <property type="component" value="Unassembled WGS sequence"/>
</dbReference>
<dbReference type="EMBL" id="JSWE01000092">
    <property type="protein sequence ID" value="KIE05564.1"/>
    <property type="molecule type" value="Genomic_DNA"/>
</dbReference>
<reference evidence="1 2" key="1">
    <citation type="submission" date="2014-11" db="EMBL/GenBank/DDBJ databases">
        <title>A Rickettsiales Symbiont of Amoebae With Ancient Features.</title>
        <authorList>
            <person name="Schulz F."/>
            <person name="Martijn J."/>
            <person name="Wascher F."/>
            <person name="Kostanjsek R."/>
            <person name="Ettema T.J."/>
            <person name="Horn M."/>
        </authorList>
    </citation>
    <scope>NUCLEOTIDE SEQUENCE [LARGE SCALE GENOMIC DNA]</scope>
    <source>
        <strain evidence="1 2">UWC36</strain>
    </source>
</reference>
<comment type="caution">
    <text evidence="1">The sequence shown here is derived from an EMBL/GenBank/DDBJ whole genome shotgun (WGS) entry which is preliminary data.</text>
</comment>
<evidence type="ECO:0008006" key="3">
    <source>
        <dbReference type="Google" id="ProtNLM"/>
    </source>
</evidence>
<protein>
    <recommendedName>
        <fullName evidence="3">RiboL-PSP-HEPN domain-containing protein</fullName>
    </recommendedName>
</protein>
<dbReference type="STRING" id="86105.NF27_DP01080"/>
<dbReference type="AlphaFoldDB" id="A0A0C1QJ80"/>
<proteinExistence type="predicted"/>
<gene>
    <name evidence="1" type="ORF">NF27_DP01080</name>
</gene>
<name>A0A0C1QJ80_9RICK</name>
<keyword evidence="2" id="KW-1185">Reference proteome</keyword>
<sequence>MFTASIVNGKKLIRLIKEELENDNEGYGLDRIIEIASINYKALSDNEMRIKLKYTTLLLALGEVIGNLQRHELLTGIAQLDIKPDENVEVITKMIPDIREYRNALTHHGYNNYELFKEAIKLIWMDNEQIITEINYLY</sequence>
<accession>A0A0C1QJ80</accession>
<evidence type="ECO:0000313" key="2">
    <source>
        <dbReference type="Proteomes" id="UP000031258"/>
    </source>
</evidence>
<evidence type="ECO:0000313" key="1">
    <source>
        <dbReference type="EMBL" id="KIE05564.1"/>
    </source>
</evidence>